<dbReference type="InterPro" id="IPR001119">
    <property type="entry name" value="SLH_dom"/>
</dbReference>
<protein>
    <submittedName>
        <fullName evidence="3">Serine protease</fullName>
    </submittedName>
</protein>
<dbReference type="GO" id="GO:0008233">
    <property type="term" value="F:peptidase activity"/>
    <property type="evidence" value="ECO:0007669"/>
    <property type="project" value="UniProtKB-KW"/>
</dbReference>
<dbReference type="AlphaFoldDB" id="A0A2A8D6V2"/>
<dbReference type="PROSITE" id="PS51272">
    <property type="entry name" value="SLH"/>
    <property type="match status" value="3"/>
</dbReference>
<name>A0A2A8D6V2_9MICC</name>
<dbReference type="GO" id="GO:0006508">
    <property type="term" value="P:proteolysis"/>
    <property type="evidence" value="ECO:0007669"/>
    <property type="project" value="UniProtKB-KW"/>
</dbReference>
<gene>
    <name evidence="3" type="ORF">CRM92_00890</name>
</gene>
<evidence type="ECO:0000259" key="2">
    <source>
        <dbReference type="PROSITE" id="PS51272"/>
    </source>
</evidence>
<evidence type="ECO:0000313" key="3">
    <source>
        <dbReference type="EMBL" id="PEN16631.1"/>
    </source>
</evidence>
<organism evidence="3 4">
    <name type="scientific">Rothia dentocariosa</name>
    <dbReference type="NCBI Taxonomy" id="2047"/>
    <lineage>
        <taxon>Bacteria</taxon>
        <taxon>Bacillati</taxon>
        <taxon>Actinomycetota</taxon>
        <taxon>Actinomycetes</taxon>
        <taxon>Micrococcales</taxon>
        <taxon>Micrococcaceae</taxon>
        <taxon>Rothia</taxon>
    </lineage>
</organism>
<comment type="caution">
    <text evidence="3">The sequence shown here is derived from an EMBL/GenBank/DDBJ whole genome shotgun (WGS) entry which is preliminary data.</text>
</comment>
<reference evidence="3" key="1">
    <citation type="submission" date="2017-10" db="EMBL/GenBank/DDBJ databases">
        <title>Kefir isolates.</title>
        <authorList>
            <person name="Kim Y."/>
            <person name="Blasche S."/>
        </authorList>
    </citation>
    <scope>NUCLEOTIDE SEQUENCE [LARGE SCALE GENOMIC DNA]</scope>
    <source>
        <strain evidence="3">OG2-2</strain>
    </source>
</reference>
<evidence type="ECO:0000256" key="1">
    <source>
        <dbReference type="SAM" id="SignalP"/>
    </source>
</evidence>
<feature type="domain" description="SLH" evidence="2">
    <location>
        <begin position="138"/>
        <end position="201"/>
    </location>
</feature>
<sequence length="257" mass="29356">MMDYCMSFTFKLRKAPTTICSLTLVGATLVPSTPVFAETQQPQTTDSQGQPAVIAQEDLSTLNQVEGNATPQTVSPQKRFIDVPESSAFYNEITWLFNRKITIGYPDSTYHPKDYIERSGIAVYFYRLAGSPQVDLPEKSPFTDVSPNDMWYKEMVWFHQQGLTTGWSDGTFRPHDLVDRNAMAAFFYRFAGSPQFEAPAVSPFWDLSPDEPFYKEITWLRSTDITTGWSDGSFHPYEPISREAMAAFIYRYAHMKH</sequence>
<evidence type="ECO:0000313" key="4">
    <source>
        <dbReference type="Proteomes" id="UP000219947"/>
    </source>
</evidence>
<feature type="domain" description="SLH" evidence="2">
    <location>
        <begin position="76"/>
        <end position="137"/>
    </location>
</feature>
<dbReference type="Pfam" id="PF00395">
    <property type="entry name" value="SLH"/>
    <property type="match status" value="3"/>
</dbReference>
<dbReference type="PANTHER" id="PTHR43308">
    <property type="entry name" value="OUTER MEMBRANE PROTEIN ALPHA-RELATED"/>
    <property type="match status" value="1"/>
</dbReference>
<keyword evidence="3" id="KW-0645">Protease</keyword>
<keyword evidence="3" id="KW-0378">Hydrolase</keyword>
<feature type="signal peptide" evidence="1">
    <location>
        <begin position="1"/>
        <end position="37"/>
    </location>
</feature>
<dbReference type="InterPro" id="IPR051465">
    <property type="entry name" value="Cell_Envelope_Struct_Comp"/>
</dbReference>
<keyword evidence="1" id="KW-0732">Signal</keyword>
<dbReference type="EMBL" id="PDEV01000001">
    <property type="protein sequence ID" value="PEN16631.1"/>
    <property type="molecule type" value="Genomic_DNA"/>
</dbReference>
<accession>A0A2A8D6V2</accession>
<proteinExistence type="predicted"/>
<keyword evidence="4" id="KW-1185">Reference proteome</keyword>
<dbReference type="Proteomes" id="UP000219947">
    <property type="component" value="Unassembled WGS sequence"/>
</dbReference>
<feature type="chain" id="PRO_5012992903" evidence="1">
    <location>
        <begin position="38"/>
        <end position="257"/>
    </location>
</feature>
<feature type="domain" description="SLH" evidence="2">
    <location>
        <begin position="203"/>
        <end position="257"/>
    </location>
</feature>